<feature type="compositionally biased region" description="Acidic residues" evidence="3">
    <location>
        <begin position="473"/>
        <end position="495"/>
    </location>
</feature>
<dbReference type="SMART" id="SM00320">
    <property type="entry name" value="WD40"/>
    <property type="match status" value="3"/>
</dbReference>
<gene>
    <name evidence="4" type="ORF">ACHAWU_009684</name>
</gene>
<keyword evidence="5" id="KW-1185">Reference proteome</keyword>
<proteinExistence type="predicted"/>
<dbReference type="InterPro" id="IPR015943">
    <property type="entry name" value="WD40/YVTN_repeat-like_dom_sf"/>
</dbReference>
<feature type="region of interest" description="Disordered" evidence="3">
    <location>
        <begin position="473"/>
        <end position="541"/>
    </location>
</feature>
<organism evidence="4 5">
    <name type="scientific">Discostella pseudostelligera</name>
    <dbReference type="NCBI Taxonomy" id="259834"/>
    <lineage>
        <taxon>Eukaryota</taxon>
        <taxon>Sar</taxon>
        <taxon>Stramenopiles</taxon>
        <taxon>Ochrophyta</taxon>
        <taxon>Bacillariophyta</taxon>
        <taxon>Coscinodiscophyceae</taxon>
        <taxon>Thalassiosirophycidae</taxon>
        <taxon>Stephanodiscales</taxon>
        <taxon>Stephanodiscaceae</taxon>
        <taxon>Discostella</taxon>
    </lineage>
</organism>
<evidence type="ECO:0000313" key="4">
    <source>
        <dbReference type="EMBL" id="KAL3765716.1"/>
    </source>
</evidence>
<evidence type="ECO:0000256" key="1">
    <source>
        <dbReference type="ARBA" id="ARBA00022574"/>
    </source>
</evidence>
<evidence type="ECO:0000256" key="3">
    <source>
        <dbReference type="SAM" id="MobiDB-lite"/>
    </source>
</evidence>
<dbReference type="SUPFAM" id="SSF50978">
    <property type="entry name" value="WD40 repeat-like"/>
    <property type="match status" value="1"/>
</dbReference>
<dbReference type="PANTHER" id="PTHR44675:SF1">
    <property type="entry name" value="P21-ACTIVATED PROTEIN KINASE-INTERACTING PROTEIN 1"/>
    <property type="match status" value="1"/>
</dbReference>
<dbReference type="PANTHER" id="PTHR44675">
    <property type="entry name" value="PAK1 INTERACTING PROTEIN 1"/>
    <property type="match status" value="1"/>
</dbReference>
<dbReference type="AlphaFoldDB" id="A0ABD3MS95"/>
<accession>A0ABD3MS95</accession>
<feature type="compositionally biased region" description="Acidic residues" evidence="3">
    <location>
        <begin position="421"/>
        <end position="436"/>
    </location>
</feature>
<dbReference type="Proteomes" id="UP001530293">
    <property type="component" value="Unassembled WGS sequence"/>
</dbReference>
<reference evidence="4 5" key="1">
    <citation type="submission" date="2024-10" db="EMBL/GenBank/DDBJ databases">
        <title>Updated reference genomes for cyclostephanoid diatoms.</title>
        <authorList>
            <person name="Roberts W.R."/>
            <person name="Alverson A.J."/>
        </authorList>
    </citation>
    <scope>NUCLEOTIDE SEQUENCE [LARGE SCALE GENOMIC DNA]</scope>
    <source>
        <strain evidence="4 5">AJA232-27</strain>
    </source>
</reference>
<dbReference type="EMBL" id="JALLBG020000092">
    <property type="protein sequence ID" value="KAL3765716.1"/>
    <property type="molecule type" value="Genomic_DNA"/>
</dbReference>
<name>A0ABD3MS95_9STRA</name>
<dbReference type="Gene3D" id="2.130.10.10">
    <property type="entry name" value="YVTN repeat-like/Quinoprotein amine dehydrogenase"/>
    <property type="match status" value="1"/>
</dbReference>
<sequence length="566" mass="59845">MSSSSSSSSRSRSRIPSRLLVIAGTYDGVLAGWDTAATSSVGADDNNNTADGDNTKFDDQKLELQLLRRKGCDGKYLKLIFAMAAHEGSVRCLDIASAAGAAAGAGGEPSPKTLLSGGYDETINVYNLIKRSQEGELKTPNDLGSPLCCSFAPPSSSSNNFDASTITTVSTHAMVGTTSGKIILYKNNKDWSIEHVLSGHHPTEVSCLAVHPTGKLALSGGKSDGKLILWDLMKGRMAYVHKVVLASSSKRRKENATINHIVWSGDGMRYAYCYGTKITVKDANSGEDLLDVDMPGRVNQLAFIGGPEGMFVAAACDDGGLPVLEVGHVVGDNDEDASDDIAGNNNTRRAIMAIEPVDKVVAGDDRFKCIRSVEGGSGFLVVTANSGGVVSLMDLEGAVRMMLTTPSEAGGREGNGGDSDSSNDDVDDASIDEDDDEAVEAAVEILDSVRIGSGARITDLTVWSYGGDNDIDDDDLVDDDANDCTASDDSEDDESIPTSKVTTSTTSKDDKLPAAKKRKGENDQNAFTGGARNKNDIGLDDEAVKKARKLVGQAKKHQKRKQKKKD</sequence>
<protein>
    <submittedName>
        <fullName evidence="4">Uncharacterized protein</fullName>
    </submittedName>
</protein>
<dbReference type="PROSITE" id="PS00678">
    <property type="entry name" value="WD_REPEATS_1"/>
    <property type="match status" value="1"/>
</dbReference>
<keyword evidence="2" id="KW-0677">Repeat</keyword>
<feature type="region of interest" description="Disordered" evidence="3">
    <location>
        <begin position="405"/>
        <end position="436"/>
    </location>
</feature>
<dbReference type="Pfam" id="PF00400">
    <property type="entry name" value="WD40"/>
    <property type="match status" value="1"/>
</dbReference>
<evidence type="ECO:0000313" key="5">
    <source>
        <dbReference type="Proteomes" id="UP001530293"/>
    </source>
</evidence>
<evidence type="ECO:0000256" key="2">
    <source>
        <dbReference type="ARBA" id="ARBA00022737"/>
    </source>
</evidence>
<dbReference type="InterPro" id="IPR019775">
    <property type="entry name" value="WD40_repeat_CS"/>
</dbReference>
<dbReference type="InterPro" id="IPR036322">
    <property type="entry name" value="WD40_repeat_dom_sf"/>
</dbReference>
<dbReference type="InterPro" id="IPR001680">
    <property type="entry name" value="WD40_rpt"/>
</dbReference>
<comment type="caution">
    <text evidence="4">The sequence shown here is derived from an EMBL/GenBank/DDBJ whole genome shotgun (WGS) entry which is preliminary data.</text>
</comment>
<dbReference type="InterPro" id="IPR051959">
    <property type="entry name" value="PAK1-Kinase_Regulator"/>
</dbReference>
<keyword evidence="1" id="KW-0853">WD repeat</keyword>